<sequence length="111" mass="12053">MSMYSGGGGGRDGGGGGGRFGGPGGKGAMRNKKRPKARIKIKKRDPIFVNGERPRPIFVDYKDIELLKKMINRHGKIVSRRKTGCTALSQHAVAVAIKRARFMALLPYVGE</sequence>
<dbReference type="NCBIfam" id="TIGR00165">
    <property type="entry name" value="S18"/>
    <property type="match status" value="1"/>
</dbReference>
<feature type="compositionally biased region" description="Gly residues" evidence="6">
    <location>
        <begin position="1"/>
        <end position="27"/>
    </location>
</feature>
<keyword evidence="4" id="KW-0699">rRNA-binding</keyword>
<dbReference type="GO" id="GO:0022627">
    <property type="term" value="C:cytosolic small ribosomal subunit"/>
    <property type="evidence" value="ECO:0007669"/>
    <property type="project" value="TreeGrafter"/>
</dbReference>
<dbReference type="GO" id="GO:0070181">
    <property type="term" value="F:small ribosomal subunit rRNA binding"/>
    <property type="evidence" value="ECO:0007669"/>
    <property type="project" value="TreeGrafter"/>
</dbReference>
<comment type="subunit">
    <text evidence="4">Part of the 30S ribosomal subunit. Forms a tight heterodimer with protein bS6.</text>
</comment>
<comment type="similarity">
    <text evidence="1 4 5">Belongs to the bacterial ribosomal protein bS18 family.</text>
</comment>
<evidence type="ECO:0000256" key="5">
    <source>
        <dbReference type="RuleBase" id="RU003910"/>
    </source>
</evidence>
<dbReference type="Proteomes" id="UP000315017">
    <property type="component" value="Chromosome"/>
</dbReference>
<protein>
    <recommendedName>
        <fullName evidence="4">Small ribosomal subunit protein bS18</fullName>
    </recommendedName>
</protein>
<dbReference type="InterPro" id="IPR001648">
    <property type="entry name" value="Ribosomal_bS18"/>
</dbReference>
<feature type="region of interest" description="Disordered" evidence="6">
    <location>
        <begin position="1"/>
        <end position="37"/>
    </location>
</feature>
<dbReference type="GO" id="GO:0006412">
    <property type="term" value="P:translation"/>
    <property type="evidence" value="ECO:0007669"/>
    <property type="project" value="UniProtKB-UniRule"/>
</dbReference>
<gene>
    <name evidence="4 7" type="primary">rpsR</name>
    <name evidence="7" type="ORF">ETAA8_62560</name>
</gene>
<dbReference type="HAMAP" id="MF_00270">
    <property type="entry name" value="Ribosomal_bS18"/>
    <property type="match status" value="1"/>
</dbReference>
<keyword evidence="4" id="KW-0694">RNA-binding</keyword>
<comment type="function">
    <text evidence="4">Binds as a heterodimer with protein bS6 to the central domain of the 16S rRNA, where it helps stabilize the platform of the 30S subunit.</text>
</comment>
<dbReference type="KEGG" id="aagg:ETAA8_62560"/>
<dbReference type="AlphaFoldDB" id="A0A517YLL5"/>
<evidence type="ECO:0000256" key="1">
    <source>
        <dbReference type="ARBA" id="ARBA00005589"/>
    </source>
</evidence>
<reference evidence="7 8" key="1">
    <citation type="submission" date="2019-02" db="EMBL/GenBank/DDBJ databases">
        <title>Deep-cultivation of Planctomycetes and their phenomic and genomic characterization uncovers novel biology.</title>
        <authorList>
            <person name="Wiegand S."/>
            <person name="Jogler M."/>
            <person name="Boedeker C."/>
            <person name="Pinto D."/>
            <person name="Vollmers J."/>
            <person name="Rivas-Marin E."/>
            <person name="Kohn T."/>
            <person name="Peeters S.H."/>
            <person name="Heuer A."/>
            <person name="Rast P."/>
            <person name="Oberbeckmann S."/>
            <person name="Bunk B."/>
            <person name="Jeske O."/>
            <person name="Meyerdierks A."/>
            <person name="Storesund J.E."/>
            <person name="Kallscheuer N."/>
            <person name="Luecker S."/>
            <person name="Lage O.M."/>
            <person name="Pohl T."/>
            <person name="Merkel B.J."/>
            <person name="Hornburger P."/>
            <person name="Mueller R.-W."/>
            <person name="Bruemmer F."/>
            <person name="Labrenz M."/>
            <person name="Spormann A.M."/>
            <person name="Op den Camp H."/>
            <person name="Overmann J."/>
            <person name="Amann R."/>
            <person name="Jetten M.S.M."/>
            <person name="Mascher T."/>
            <person name="Medema M.H."/>
            <person name="Devos D.P."/>
            <person name="Kaster A.-K."/>
            <person name="Ovreas L."/>
            <person name="Rohde M."/>
            <person name="Galperin M.Y."/>
            <person name="Jogler C."/>
        </authorList>
    </citation>
    <scope>NUCLEOTIDE SEQUENCE [LARGE SCALE GENOMIC DNA]</scope>
    <source>
        <strain evidence="7 8">ETA_A8</strain>
    </source>
</reference>
<dbReference type="EMBL" id="CP036274">
    <property type="protein sequence ID" value="QDU31103.1"/>
    <property type="molecule type" value="Genomic_DNA"/>
</dbReference>
<dbReference type="InterPro" id="IPR036870">
    <property type="entry name" value="Ribosomal_bS18_sf"/>
</dbReference>
<evidence type="ECO:0000313" key="7">
    <source>
        <dbReference type="EMBL" id="QDU31103.1"/>
    </source>
</evidence>
<organism evidence="7 8">
    <name type="scientific">Anatilimnocola aggregata</name>
    <dbReference type="NCBI Taxonomy" id="2528021"/>
    <lineage>
        <taxon>Bacteria</taxon>
        <taxon>Pseudomonadati</taxon>
        <taxon>Planctomycetota</taxon>
        <taxon>Planctomycetia</taxon>
        <taxon>Pirellulales</taxon>
        <taxon>Pirellulaceae</taxon>
        <taxon>Anatilimnocola</taxon>
    </lineage>
</organism>
<name>A0A517YLL5_9BACT</name>
<dbReference type="PANTHER" id="PTHR13479">
    <property type="entry name" value="30S RIBOSOMAL PROTEIN S18"/>
    <property type="match status" value="1"/>
</dbReference>
<evidence type="ECO:0000256" key="3">
    <source>
        <dbReference type="ARBA" id="ARBA00023274"/>
    </source>
</evidence>
<accession>A0A517YLL5</accession>
<evidence type="ECO:0000313" key="8">
    <source>
        <dbReference type="Proteomes" id="UP000315017"/>
    </source>
</evidence>
<dbReference type="GO" id="GO:0003735">
    <property type="term" value="F:structural constituent of ribosome"/>
    <property type="evidence" value="ECO:0007669"/>
    <property type="project" value="InterPro"/>
</dbReference>
<dbReference type="PRINTS" id="PR00974">
    <property type="entry name" value="RIBOSOMALS18"/>
</dbReference>
<dbReference type="Gene3D" id="4.10.640.10">
    <property type="entry name" value="Ribosomal protein S18"/>
    <property type="match status" value="1"/>
</dbReference>
<keyword evidence="2 4" id="KW-0689">Ribosomal protein</keyword>
<keyword evidence="8" id="KW-1185">Reference proteome</keyword>
<dbReference type="Pfam" id="PF01084">
    <property type="entry name" value="Ribosomal_S18"/>
    <property type="match status" value="1"/>
</dbReference>
<evidence type="ECO:0000256" key="4">
    <source>
        <dbReference type="HAMAP-Rule" id="MF_00270"/>
    </source>
</evidence>
<proteinExistence type="inferred from homology"/>
<dbReference type="PANTHER" id="PTHR13479:SF40">
    <property type="entry name" value="SMALL RIBOSOMAL SUBUNIT PROTEIN BS18M"/>
    <property type="match status" value="1"/>
</dbReference>
<keyword evidence="3 4" id="KW-0687">Ribonucleoprotein</keyword>
<dbReference type="SUPFAM" id="SSF46911">
    <property type="entry name" value="Ribosomal protein S18"/>
    <property type="match status" value="1"/>
</dbReference>
<evidence type="ECO:0000256" key="2">
    <source>
        <dbReference type="ARBA" id="ARBA00022980"/>
    </source>
</evidence>
<evidence type="ECO:0000256" key="6">
    <source>
        <dbReference type="SAM" id="MobiDB-lite"/>
    </source>
</evidence>